<keyword evidence="1" id="KW-0812">Transmembrane</keyword>
<keyword evidence="1" id="KW-0472">Membrane</keyword>
<dbReference type="AlphaFoldDB" id="A0A7I0HTK9"/>
<feature type="transmembrane region" description="Helical" evidence="1">
    <location>
        <begin position="122"/>
        <end position="139"/>
    </location>
</feature>
<evidence type="ECO:0000256" key="1">
    <source>
        <dbReference type="SAM" id="Phobius"/>
    </source>
</evidence>
<feature type="transmembrane region" description="Helical" evidence="1">
    <location>
        <begin position="7"/>
        <end position="25"/>
    </location>
</feature>
<gene>
    <name evidence="2" type="ORF">EHQ43_07230</name>
</gene>
<organism evidence="2 3">
    <name type="scientific">Leptospira bouyouniensis</name>
    <dbReference type="NCBI Taxonomy" id="2484911"/>
    <lineage>
        <taxon>Bacteria</taxon>
        <taxon>Pseudomonadati</taxon>
        <taxon>Spirochaetota</taxon>
        <taxon>Spirochaetia</taxon>
        <taxon>Leptospirales</taxon>
        <taxon>Leptospiraceae</taxon>
        <taxon>Leptospira</taxon>
    </lineage>
</organism>
<name>A0A7I0HTK9_9LEPT</name>
<reference evidence="2 3" key="1">
    <citation type="journal article" date="2019" name="PLoS Negl. Trop. Dis.">
        <title>Revisiting the worldwide diversity of Leptospira species in the environment.</title>
        <authorList>
            <person name="Vincent A.T."/>
            <person name="Schiettekatte O."/>
            <person name="Bourhy P."/>
            <person name="Veyrier F.J."/>
            <person name="Picardeau M."/>
        </authorList>
    </citation>
    <scope>NUCLEOTIDE SEQUENCE [LARGE SCALE GENOMIC DNA]</scope>
    <source>
        <strain evidence="2 3">201800273</strain>
    </source>
</reference>
<dbReference type="Proteomes" id="UP000297641">
    <property type="component" value="Unassembled WGS sequence"/>
</dbReference>
<feature type="transmembrane region" description="Helical" evidence="1">
    <location>
        <begin position="310"/>
        <end position="328"/>
    </location>
</feature>
<comment type="caution">
    <text evidence="2">The sequence shown here is derived from an EMBL/GenBank/DDBJ whole genome shotgun (WGS) entry which is preliminary data.</text>
</comment>
<dbReference type="RefSeq" id="WP_135770512.1">
    <property type="nucleotide sequence ID" value="NZ_RQFT01000007.1"/>
</dbReference>
<feature type="transmembrane region" description="Helical" evidence="1">
    <location>
        <begin position="379"/>
        <end position="396"/>
    </location>
</feature>
<keyword evidence="1" id="KW-1133">Transmembrane helix</keyword>
<evidence type="ECO:0008006" key="4">
    <source>
        <dbReference type="Google" id="ProtNLM"/>
    </source>
</evidence>
<feature type="transmembrane region" description="Helical" evidence="1">
    <location>
        <begin position="83"/>
        <end position="110"/>
    </location>
</feature>
<evidence type="ECO:0000313" key="3">
    <source>
        <dbReference type="Proteomes" id="UP000297641"/>
    </source>
</evidence>
<feature type="transmembrane region" description="Helical" evidence="1">
    <location>
        <begin position="145"/>
        <end position="163"/>
    </location>
</feature>
<protein>
    <recommendedName>
        <fullName evidence="4">YfhO family protein</fullName>
    </recommendedName>
</protein>
<feature type="transmembrane region" description="Helical" evidence="1">
    <location>
        <begin position="217"/>
        <end position="243"/>
    </location>
</feature>
<sequence>MKHIRPVIGLLFFFVLYLWNFPVVFESNLLLGKFDWDLYTFHIEFLRKSYLEFGSFPLWNPYYGAGFPVWENPSSKFGSFTHLFALFVPSITALKISFVFYFVLAGLLNLHSYQIYNKSSNLTSILFVCLFQFSGYFFQKFYAGHMNQIHGLFLPALIFYFLYSIQNQKKLIVGLIIFITYILLSEGAIYTITQATFLIFFLSGREIFLSNQKKKSIFQFLLISCLVLVVLSFKWLPMVLFIFQVGRYFVPDQFPLQLSDFYPIFFGSSQHPLLSQSISQMQYRYWEYGNYLGQLPLYLLPILVFTKRKLWFVLILFIFTIWIMIGKGNWINPVTFLEQIPIYSLERVYPRWSLSVVFLYVWCLAEVIQKFSEAFKEKYKIYFFGMVLILLTYHTLDVRKMNTKFLHEIFVLKPPTLDIQNKETYPITVNSVPDYGSDSRMFPAITANLSINDIYENLTFYFSNQPFDSKDYHGEFYLYPSYQSIQPIEWKPDQFTFGPLPKSKILVFNQKFHPGFVTNLPDVTLCSWNGYLAVELKKETSSLVVEYSVIKAARSNIKKESRCLF</sequence>
<evidence type="ECO:0000313" key="2">
    <source>
        <dbReference type="EMBL" id="TGL07204.1"/>
    </source>
</evidence>
<feature type="transmembrane region" description="Helical" evidence="1">
    <location>
        <begin position="348"/>
        <end position="367"/>
    </location>
</feature>
<feature type="transmembrane region" description="Helical" evidence="1">
    <location>
        <begin position="175"/>
        <end position="202"/>
    </location>
</feature>
<accession>A0A7I0HTK9</accession>
<dbReference type="EMBL" id="RQFT01000007">
    <property type="protein sequence ID" value="TGL07204.1"/>
    <property type="molecule type" value="Genomic_DNA"/>
</dbReference>
<proteinExistence type="predicted"/>